<gene>
    <name evidence="1" type="ORF">CDA63_15265</name>
</gene>
<name>A0A246FIA9_9BACT</name>
<dbReference type="Proteomes" id="UP000197277">
    <property type="component" value="Unassembled WGS sequence"/>
</dbReference>
<evidence type="ECO:0000313" key="1">
    <source>
        <dbReference type="EMBL" id="OWP62259.1"/>
    </source>
</evidence>
<accession>A0A246FIA9</accession>
<evidence type="ECO:0000313" key="2">
    <source>
        <dbReference type="Proteomes" id="UP000197277"/>
    </source>
</evidence>
<dbReference type="AlphaFoldDB" id="A0A246FIA9"/>
<comment type="caution">
    <text evidence="1">The sequence shown here is derived from an EMBL/GenBank/DDBJ whole genome shotgun (WGS) entry which is preliminary data.</text>
</comment>
<reference evidence="1 2" key="1">
    <citation type="submission" date="2017-06" db="EMBL/GenBank/DDBJ databases">
        <title>Hymenobacter amundsenii sp. nov. isolated from regoliths in Antarctica.</title>
        <authorList>
            <person name="Sedlacek I."/>
            <person name="Kralova S."/>
            <person name="Pantucek R."/>
            <person name="Svec P."/>
            <person name="Holochova P."/>
            <person name="Stankova E."/>
            <person name="Vrbovska V."/>
            <person name="Busse H.-J."/>
        </authorList>
    </citation>
    <scope>NUCLEOTIDE SEQUENCE [LARGE SCALE GENOMIC DNA]</scope>
    <source>
        <strain evidence="1 2">CCM 8682</strain>
    </source>
</reference>
<dbReference type="EMBL" id="NIRR01000029">
    <property type="protein sequence ID" value="OWP62259.1"/>
    <property type="molecule type" value="Genomic_DNA"/>
</dbReference>
<proteinExistence type="predicted"/>
<dbReference type="OrthoDB" id="8418771at2"/>
<keyword evidence="2" id="KW-1185">Reference proteome</keyword>
<protein>
    <submittedName>
        <fullName evidence="1">Phosphoribosylpyrophosphate synthetase</fullName>
    </submittedName>
</protein>
<organism evidence="1 2">
    <name type="scientific">Hymenobacter amundsenii</name>
    <dbReference type="NCBI Taxonomy" id="2006685"/>
    <lineage>
        <taxon>Bacteria</taxon>
        <taxon>Pseudomonadati</taxon>
        <taxon>Bacteroidota</taxon>
        <taxon>Cytophagia</taxon>
        <taxon>Cytophagales</taxon>
        <taxon>Hymenobacteraceae</taxon>
        <taxon>Hymenobacter</taxon>
    </lineage>
</organism>
<sequence length="99" mass="10750">MTTVSEVLNALKKEGYTVDFNLQDNCLICHGNALQLSPDEFQVDRHYRFEGMSDPGDEAVVYAISSARHGVKGTLVNGYGISSEAMGADMVKALQPKTP</sequence>